<keyword evidence="2" id="KW-0732">Signal</keyword>
<dbReference type="AlphaFoldDB" id="Q4PMZ1"/>
<proteinExistence type="evidence at transcript level"/>
<accession>Q4PMZ1</accession>
<evidence type="ECO:0000313" key="3">
    <source>
        <dbReference type="EMBL" id="AAY66619.1"/>
    </source>
</evidence>
<sequence>MKATIAVLCVLVVVACSLIQVSEAGRGPIMGGSNPSHLPGLEGGGAGAPASQIGVAGPPRPGAETYEAGAPLPG</sequence>
<feature type="signal peptide" evidence="2">
    <location>
        <begin position="1"/>
        <end position="24"/>
    </location>
</feature>
<name>Q4PMZ1_IXOSC</name>
<evidence type="ECO:0000256" key="1">
    <source>
        <dbReference type="SAM" id="MobiDB-lite"/>
    </source>
</evidence>
<dbReference type="EMBL" id="DQ065982">
    <property type="protein sequence ID" value="AAY66619.1"/>
    <property type="molecule type" value="mRNA"/>
</dbReference>
<protein>
    <submittedName>
        <fullName evidence="3">Putative secreted protein</fullName>
    </submittedName>
</protein>
<dbReference type="PROSITE" id="PS51257">
    <property type="entry name" value="PROKAR_LIPOPROTEIN"/>
    <property type="match status" value="1"/>
</dbReference>
<reference evidence="3" key="2">
    <citation type="journal article" date="2006" name="Insect Biochem. Mol. Biol.">
        <title>An annotated catalog of salivary gland transcripts from Ixodes scapularis ticks.</title>
        <authorList>
            <person name="Ribeiro J.M."/>
            <person name="Alarcon-Chaidez F."/>
            <person name="Francischetti I.M."/>
            <person name="Mans B.J."/>
            <person name="Mather T.N."/>
            <person name="Valenzuela J.G."/>
            <person name="Wikel S.K."/>
        </authorList>
    </citation>
    <scope>NUCLEOTIDE SEQUENCE</scope>
    <source>
        <strain evidence="3">IS-6-12L-5-100-92-1-CLU</strain>
        <tissue evidence="3">Salivary glands</tissue>
    </source>
</reference>
<organism evidence="3">
    <name type="scientific">Ixodes scapularis</name>
    <name type="common">Black-legged tick</name>
    <name type="synonym">Deer tick</name>
    <dbReference type="NCBI Taxonomy" id="6945"/>
    <lineage>
        <taxon>Eukaryota</taxon>
        <taxon>Metazoa</taxon>
        <taxon>Ecdysozoa</taxon>
        <taxon>Arthropoda</taxon>
        <taxon>Chelicerata</taxon>
        <taxon>Arachnida</taxon>
        <taxon>Acari</taxon>
        <taxon>Parasitiformes</taxon>
        <taxon>Ixodida</taxon>
        <taxon>Ixodoidea</taxon>
        <taxon>Ixodidae</taxon>
        <taxon>Ixodinae</taxon>
        <taxon>Ixodes</taxon>
    </lineage>
</organism>
<feature type="chain" id="PRO_5004241952" evidence="2">
    <location>
        <begin position="25"/>
        <end position="74"/>
    </location>
</feature>
<evidence type="ECO:0000256" key="2">
    <source>
        <dbReference type="SAM" id="SignalP"/>
    </source>
</evidence>
<feature type="region of interest" description="Disordered" evidence="1">
    <location>
        <begin position="25"/>
        <end position="74"/>
    </location>
</feature>
<reference evidence="3" key="1">
    <citation type="submission" date="2005-05" db="EMBL/GenBank/DDBJ databases">
        <authorList>
            <person name="Tseng H.-P."/>
            <person name="Hseu T.-H."/>
            <person name="Buhler D.R."/>
            <person name="Wang W.-D."/>
            <person name="Tsai H.-L."/>
            <person name="Hu C.-H."/>
        </authorList>
    </citation>
    <scope>NUCLEOTIDE SEQUENCE</scope>
    <source>
        <strain evidence="3">IS-6-12L-5-100-92-1-CLU</strain>
        <tissue evidence="3">Salivary glands</tissue>
    </source>
</reference>